<reference evidence="3" key="2">
    <citation type="submission" date="2017-02" db="EMBL/GenBank/DDBJ databases">
        <title>Sunflower complete genome.</title>
        <authorList>
            <person name="Langlade N."/>
            <person name="Munos S."/>
        </authorList>
    </citation>
    <scope>NUCLEOTIDE SEQUENCE [LARGE SCALE GENOMIC DNA]</scope>
    <source>
        <tissue evidence="3">Leaves</tissue>
    </source>
</reference>
<protein>
    <submittedName>
        <fullName evidence="3">Uncharacterized protein</fullName>
    </submittedName>
</protein>
<dbReference type="InParanoid" id="A0A251U8V1"/>
<name>A0A251U8V1_HELAN</name>
<keyword evidence="4" id="KW-1185">Reference proteome</keyword>
<sequence length="247" mass="27425">MGLQHCRHTMFNNPSSSHEHIVEAGNEVLCERSSEFKNDPSLEMSPIVDSSTPSRCLGVSSRRMTRSMKKLDNSKNSNMDSKSSGDASHVSGESQINIRIRDFEDIYVTPNCSDQLSNTSVGNDDIVIARTNMKSCRNKKKNRVDIPQKGVPATHRISPKEAVMNRNMSKTKLPVKRKLITSPKSASSRGKKGSEEGYGSAIILSVESFSGKKSRSGRVLLPPLEFWRNQKVVYDEHGEVCGVEEPK</sequence>
<feature type="compositionally biased region" description="Low complexity" evidence="1">
    <location>
        <begin position="74"/>
        <end position="84"/>
    </location>
</feature>
<feature type="region of interest" description="Disordered" evidence="1">
    <location>
        <begin position="37"/>
        <end position="93"/>
    </location>
</feature>
<dbReference type="Proteomes" id="UP000215914">
    <property type="component" value="Chromosome 8"/>
</dbReference>
<dbReference type="OrthoDB" id="118550at2759"/>
<organism evidence="3 4">
    <name type="scientific">Helianthus annuus</name>
    <name type="common">Common sunflower</name>
    <dbReference type="NCBI Taxonomy" id="4232"/>
    <lineage>
        <taxon>Eukaryota</taxon>
        <taxon>Viridiplantae</taxon>
        <taxon>Streptophyta</taxon>
        <taxon>Embryophyta</taxon>
        <taxon>Tracheophyta</taxon>
        <taxon>Spermatophyta</taxon>
        <taxon>Magnoliopsida</taxon>
        <taxon>eudicotyledons</taxon>
        <taxon>Gunneridae</taxon>
        <taxon>Pentapetalae</taxon>
        <taxon>asterids</taxon>
        <taxon>campanulids</taxon>
        <taxon>Asterales</taxon>
        <taxon>Asteraceae</taxon>
        <taxon>Asteroideae</taxon>
        <taxon>Heliantheae alliance</taxon>
        <taxon>Heliantheae</taxon>
        <taxon>Helianthus</taxon>
    </lineage>
</organism>
<evidence type="ECO:0000313" key="4">
    <source>
        <dbReference type="Proteomes" id="UP000215914"/>
    </source>
</evidence>
<proteinExistence type="predicted"/>
<dbReference type="AlphaFoldDB" id="A0A251U8V1"/>
<evidence type="ECO:0000256" key="1">
    <source>
        <dbReference type="SAM" id="MobiDB-lite"/>
    </source>
</evidence>
<dbReference type="Gramene" id="mRNA:HanXRQr2_Chr08g0341651">
    <property type="protein sequence ID" value="mRNA:HanXRQr2_Chr08g0341651"/>
    <property type="gene ID" value="HanXRQr2_Chr08g0341651"/>
</dbReference>
<evidence type="ECO:0000313" key="2">
    <source>
        <dbReference type="EMBL" id="KAF5795604.1"/>
    </source>
</evidence>
<evidence type="ECO:0000313" key="3">
    <source>
        <dbReference type="EMBL" id="OTG18721.1"/>
    </source>
</evidence>
<dbReference type="EMBL" id="CM007897">
    <property type="protein sequence ID" value="OTG18721.1"/>
    <property type="molecule type" value="Genomic_DNA"/>
</dbReference>
<gene>
    <name evidence="3" type="ORF">HannXRQ_Chr08g0226161</name>
    <name evidence="2" type="ORF">HanXRQr2_Chr08g0341651</name>
</gene>
<dbReference type="EMBL" id="MNCJ02000323">
    <property type="protein sequence ID" value="KAF5795604.1"/>
    <property type="molecule type" value="Genomic_DNA"/>
</dbReference>
<accession>A0A251U8V1</accession>
<dbReference type="InterPro" id="IPR053090">
    <property type="entry name" value="Centromere_KNL-2_homolog"/>
</dbReference>
<reference evidence="2 4" key="1">
    <citation type="journal article" date="2017" name="Nature">
        <title>The sunflower genome provides insights into oil metabolism, flowering and Asterid evolution.</title>
        <authorList>
            <person name="Badouin H."/>
            <person name="Gouzy J."/>
            <person name="Grassa C.J."/>
            <person name="Murat F."/>
            <person name="Staton S.E."/>
            <person name="Cottret L."/>
            <person name="Lelandais-Briere C."/>
            <person name="Owens G.L."/>
            <person name="Carrere S."/>
            <person name="Mayjonade B."/>
            <person name="Legrand L."/>
            <person name="Gill N."/>
            <person name="Kane N.C."/>
            <person name="Bowers J.E."/>
            <person name="Hubner S."/>
            <person name="Bellec A."/>
            <person name="Berard A."/>
            <person name="Berges H."/>
            <person name="Blanchet N."/>
            <person name="Boniface M.C."/>
            <person name="Brunel D."/>
            <person name="Catrice O."/>
            <person name="Chaidir N."/>
            <person name="Claudel C."/>
            <person name="Donnadieu C."/>
            <person name="Faraut T."/>
            <person name="Fievet G."/>
            <person name="Helmstetter N."/>
            <person name="King M."/>
            <person name="Knapp S.J."/>
            <person name="Lai Z."/>
            <person name="Le Paslier M.C."/>
            <person name="Lippi Y."/>
            <person name="Lorenzon L."/>
            <person name="Mandel J.R."/>
            <person name="Marage G."/>
            <person name="Marchand G."/>
            <person name="Marquand E."/>
            <person name="Bret-Mestries E."/>
            <person name="Morien E."/>
            <person name="Nambeesan S."/>
            <person name="Nguyen T."/>
            <person name="Pegot-Espagnet P."/>
            <person name="Pouilly N."/>
            <person name="Raftis F."/>
            <person name="Sallet E."/>
            <person name="Schiex T."/>
            <person name="Thomas J."/>
            <person name="Vandecasteele C."/>
            <person name="Vares D."/>
            <person name="Vear F."/>
            <person name="Vautrin S."/>
            <person name="Crespi M."/>
            <person name="Mangin B."/>
            <person name="Burke J.M."/>
            <person name="Salse J."/>
            <person name="Munos S."/>
            <person name="Vincourt P."/>
            <person name="Rieseberg L.H."/>
            <person name="Langlade N.B."/>
        </authorList>
    </citation>
    <scope>NUCLEOTIDE SEQUENCE [LARGE SCALE GENOMIC DNA]</scope>
    <source>
        <strain evidence="4">cv. SF193</strain>
        <tissue evidence="2">Leaves</tissue>
    </source>
</reference>
<dbReference type="PANTHER" id="PTHR35311">
    <property type="entry name" value="KINETOCHORE-ASSOCIATED PROTEIN KNL-2 HOMOLOG"/>
    <property type="match status" value="1"/>
</dbReference>
<reference evidence="2" key="3">
    <citation type="submission" date="2020-06" db="EMBL/GenBank/DDBJ databases">
        <title>Helianthus annuus Genome sequencing and assembly Release 2.</title>
        <authorList>
            <person name="Gouzy J."/>
            <person name="Langlade N."/>
            <person name="Munos S."/>
        </authorList>
    </citation>
    <scope>NUCLEOTIDE SEQUENCE</scope>
    <source>
        <tissue evidence="2">Leaves</tissue>
    </source>
</reference>
<dbReference type="FunCoup" id="A0A251U8V1">
    <property type="interactions" value="534"/>
</dbReference>
<dbReference type="PANTHER" id="PTHR35311:SF1">
    <property type="entry name" value="PROTEIN EMBRYO DEFECTIVE 1674"/>
    <property type="match status" value="1"/>
</dbReference>